<proteinExistence type="predicted"/>
<evidence type="ECO:0000313" key="2">
    <source>
        <dbReference type="Proteomes" id="UP000317243"/>
    </source>
</evidence>
<organism evidence="1 2">
    <name type="scientific">Thalassoglobus neptunius</name>
    <dbReference type="NCBI Taxonomy" id="1938619"/>
    <lineage>
        <taxon>Bacteria</taxon>
        <taxon>Pseudomonadati</taxon>
        <taxon>Planctomycetota</taxon>
        <taxon>Planctomycetia</taxon>
        <taxon>Planctomycetales</taxon>
        <taxon>Planctomycetaceae</taxon>
        <taxon>Thalassoglobus</taxon>
    </lineage>
</organism>
<comment type="caution">
    <text evidence="1">The sequence shown here is derived from an EMBL/GenBank/DDBJ whole genome shotgun (WGS) entry which is preliminary data.</text>
</comment>
<evidence type="ECO:0000313" key="1">
    <source>
        <dbReference type="EMBL" id="TWT47156.1"/>
    </source>
</evidence>
<keyword evidence="2" id="KW-1185">Reference proteome</keyword>
<reference evidence="1 2" key="1">
    <citation type="submission" date="2019-02" db="EMBL/GenBank/DDBJ databases">
        <title>Deep-cultivation of Planctomycetes and their phenomic and genomic characterization uncovers novel biology.</title>
        <authorList>
            <person name="Wiegand S."/>
            <person name="Jogler M."/>
            <person name="Boedeker C."/>
            <person name="Pinto D."/>
            <person name="Vollmers J."/>
            <person name="Rivas-Marin E."/>
            <person name="Kohn T."/>
            <person name="Peeters S.H."/>
            <person name="Heuer A."/>
            <person name="Rast P."/>
            <person name="Oberbeckmann S."/>
            <person name="Bunk B."/>
            <person name="Jeske O."/>
            <person name="Meyerdierks A."/>
            <person name="Storesund J.E."/>
            <person name="Kallscheuer N."/>
            <person name="Luecker S."/>
            <person name="Lage O.M."/>
            <person name="Pohl T."/>
            <person name="Merkel B.J."/>
            <person name="Hornburger P."/>
            <person name="Mueller R.-W."/>
            <person name="Bruemmer F."/>
            <person name="Labrenz M."/>
            <person name="Spormann A.M."/>
            <person name="Op Den Camp H."/>
            <person name="Overmann J."/>
            <person name="Amann R."/>
            <person name="Jetten M.S.M."/>
            <person name="Mascher T."/>
            <person name="Medema M.H."/>
            <person name="Devos D.P."/>
            <person name="Kaster A.-K."/>
            <person name="Ovreas L."/>
            <person name="Rohde M."/>
            <person name="Galperin M.Y."/>
            <person name="Jogler C."/>
        </authorList>
    </citation>
    <scope>NUCLEOTIDE SEQUENCE [LARGE SCALE GENOMIC DNA]</scope>
    <source>
        <strain evidence="1 2">KOR42</strain>
    </source>
</reference>
<protein>
    <submittedName>
        <fullName evidence="1">Uncharacterized protein</fullName>
    </submittedName>
</protein>
<gene>
    <name evidence="1" type="ORF">KOR42_41540</name>
</gene>
<sequence length="64" mass="8039">MPWWPNGIEPNWTKRVWRSFEIDDQQLQIIKAKCDPRQFELSNLSLKYFRRHCFYPFEFNLRSM</sequence>
<dbReference type="EMBL" id="SIHI01000023">
    <property type="protein sequence ID" value="TWT47156.1"/>
    <property type="molecule type" value="Genomic_DNA"/>
</dbReference>
<accession>A0A5C5W8D7</accession>
<dbReference type="AlphaFoldDB" id="A0A5C5W8D7"/>
<dbReference type="Proteomes" id="UP000317243">
    <property type="component" value="Unassembled WGS sequence"/>
</dbReference>
<name>A0A5C5W8D7_9PLAN</name>